<reference evidence="8" key="1">
    <citation type="submission" date="2023-07" db="EMBL/GenBank/DDBJ databases">
        <authorList>
            <person name="Pelsma A.J. K."/>
        </authorList>
    </citation>
    <scope>NUCLEOTIDE SEQUENCE</scope>
</reference>
<evidence type="ECO:0000256" key="2">
    <source>
        <dbReference type="ARBA" id="ARBA00022694"/>
    </source>
</evidence>
<dbReference type="HAMAP" id="MF_00227">
    <property type="entry name" value="RNase_P"/>
    <property type="match status" value="1"/>
</dbReference>
<dbReference type="InterPro" id="IPR000100">
    <property type="entry name" value="RNase_P"/>
</dbReference>
<dbReference type="PANTHER" id="PTHR33992">
    <property type="entry name" value="RIBONUCLEASE P PROTEIN COMPONENT"/>
    <property type="match status" value="1"/>
</dbReference>
<dbReference type="GO" id="GO:0030677">
    <property type="term" value="C:ribonuclease P complex"/>
    <property type="evidence" value="ECO:0007669"/>
    <property type="project" value="TreeGrafter"/>
</dbReference>
<feature type="compositionally biased region" description="Basic residues" evidence="7">
    <location>
        <begin position="139"/>
        <end position="151"/>
    </location>
</feature>
<dbReference type="Gene3D" id="3.30.230.10">
    <property type="match status" value="1"/>
</dbReference>
<evidence type="ECO:0000256" key="7">
    <source>
        <dbReference type="SAM" id="MobiDB-lite"/>
    </source>
</evidence>
<dbReference type="InterPro" id="IPR020568">
    <property type="entry name" value="Ribosomal_Su5_D2-typ_SF"/>
</dbReference>
<dbReference type="NCBIfam" id="TIGR00188">
    <property type="entry name" value="rnpA"/>
    <property type="match status" value="1"/>
</dbReference>
<keyword evidence="3" id="KW-0540">Nuclease</keyword>
<dbReference type="InterPro" id="IPR014721">
    <property type="entry name" value="Ribsml_uS5_D2-typ_fold_subgr"/>
</dbReference>
<dbReference type="GO" id="GO:0004526">
    <property type="term" value="F:ribonuclease P activity"/>
    <property type="evidence" value="ECO:0007669"/>
    <property type="project" value="InterPro"/>
</dbReference>
<feature type="region of interest" description="Disordered" evidence="7">
    <location>
        <begin position="132"/>
        <end position="151"/>
    </location>
</feature>
<dbReference type="GO" id="GO:0042781">
    <property type="term" value="F:3'-tRNA processing endoribonuclease activity"/>
    <property type="evidence" value="ECO:0007669"/>
    <property type="project" value="TreeGrafter"/>
</dbReference>
<sequence>MTTDAPAEPHSANRKLARLRRRQDFVRASKTGARFSARLFTVQMAGQGGAEISESQAGDSLADARFGFTVTKKVAGAVGRNRIRRRLKEALRVSGGLGARAGRDYVFVARRAALDAPFAEIVTQMSEGFARLDENHAANQRRKRKDRPAAP</sequence>
<keyword evidence="6" id="KW-0694">RNA-binding</keyword>
<dbReference type="SUPFAM" id="SSF54211">
    <property type="entry name" value="Ribosomal protein S5 domain 2-like"/>
    <property type="match status" value="1"/>
</dbReference>
<evidence type="ECO:0000256" key="1">
    <source>
        <dbReference type="ARBA" id="ARBA00002663"/>
    </source>
</evidence>
<dbReference type="PANTHER" id="PTHR33992:SF1">
    <property type="entry name" value="RIBONUCLEASE P PROTEIN COMPONENT"/>
    <property type="match status" value="1"/>
</dbReference>
<accession>A0AA48M3H8</accession>
<name>A0AA48M3H8_9ZZZZ</name>
<dbReference type="EMBL" id="OY288114">
    <property type="protein sequence ID" value="CAJ0870816.1"/>
    <property type="molecule type" value="Genomic_DNA"/>
</dbReference>
<dbReference type="Pfam" id="PF00825">
    <property type="entry name" value="Ribonuclease_P"/>
    <property type="match status" value="1"/>
</dbReference>
<dbReference type="PROSITE" id="PS00648">
    <property type="entry name" value="RIBONUCLEASE_P"/>
    <property type="match status" value="1"/>
</dbReference>
<comment type="function">
    <text evidence="1">RNaseP catalyzes the removal of the 5'-leader sequence from pre-tRNA to produce the mature 5'-terminus. It can also cleave other RNA substrates such as 4.5S RNA. The protein component plays an auxiliary but essential role in vivo by binding to the 5'-leader sequence and broadening the substrate specificity of the ribozyme.</text>
</comment>
<evidence type="ECO:0000313" key="8">
    <source>
        <dbReference type="EMBL" id="CAJ0870816.1"/>
    </source>
</evidence>
<evidence type="ECO:0000256" key="5">
    <source>
        <dbReference type="ARBA" id="ARBA00022801"/>
    </source>
</evidence>
<dbReference type="InterPro" id="IPR020539">
    <property type="entry name" value="RNase_P_CS"/>
</dbReference>
<keyword evidence="5" id="KW-0378">Hydrolase</keyword>
<proteinExistence type="inferred from homology"/>
<keyword evidence="4" id="KW-0255">Endonuclease</keyword>
<evidence type="ECO:0000256" key="3">
    <source>
        <dbReference type="ARBA" id="ARBA00022722"/>
    </source>
</evidence>
<dbReference type="GO" id="GO:0000049">
    <property type="term" value="F:tRNA binding"/>
    <property type="evidence" value="ECO:0007669"/>
    <property type="project" value="InterPro"/>
</dbReference>
<gene>
    <name evidence="8" type="ORF">AMST5_02265</name>
</gene>
<organism evidence="8">
    <name type="scientific">freshwater sediment metagenome</name>
    <dbReference type="NCBI Taxonomy" id="556182"/>
    <lineage>
        <taxon>unclassified sequences</taxon>
        <taxon>metagenomes</taxon>
        <taxon>ecological metagenomes</taxon>
    </lineage>
</organism>
<keyword evidence="2" id="KW-0819">tRNA processing</keyword>
<protein>
    <submittedName>
        <fullName evidence="8">Uncharacterized protein</fullName>
    </submittedName>
</protein>
<dbReference type="AlphaFoldDB" id="A0AA48M3H8"/>
<evidence type="ECO:0000256" key="4">
    <source>
        <dbReference type="ARBA" id="ARBA00022759"/>
    </source>
</evidence>
<evidence type="ECO:0000256" key="6">
    <source>
        <dbReference type="ARBA" id="ARBA00022884"/>
    </source>
</evidence>